<comment type="similarity">
    <text evidence="11">Belongs to the RING-type zinc finger family. ATL subfamily.</text>
</comment>
<evidence type="ECO:0000256" key="3">
    <source>
        <dbReference type="ARBA" id="ARBA00012483"/>
    </source>
</evidence>
<dbReference type="EC" id="2.3.2.27" evidence="3"/>
<dbReference type="UniPathway" id="UPA00143"/>
<name>A0A7J8VT57_9ROSI</name>
<evidence type="ECO:0000256" key="6">
    <source>
        <dbReference type="ARBA" id="ARBA00022723"/>
    </source>
</evidence>
<keyword evidence="9" id="KW-1133">Transmembrane helix</keyword>
<evidence type="ECO:0000256" key="1">
    <source>
        <dbReference type="ARBA" id="ARBA00000900"/>
    </source>
</evidence>
<dbReference type="Gene3D" id="3.30.40.10">
    <property type="entry name" value="Zinc/RING finger domain, C3HC4 (zinc finger)"/>
    <property type="match status" value="1"/>
</dbReference>
<dbReference type="GO" id="GO:0016020">
    <property type="term" value="C:membrane"/>
    <property type="evidence" value="ECO:0007669"/>
    <property type="project" value="UniProtKB-SubCell"/>
</dbReference>
<dbReference type="GO" id="GO:0046872">
    <property type="term" value="F:metal ion binding"/>
    <property type="evidence" value="ECO:0007669"/>
    <property type="project" value="UniProtKB-KW"/>
</dbReference>
<dbReference type="EMBL" id="JABFAB010000012">
    <property type="protein sequence ID" value="MBA0665793.1"/>
    <property type="molecule type" value="Genomic_DNA"/>
</dbReference>
<gene>
    <name evidence="13" type="ORF">Goklo_002270</name>
</gene>
<keyword evidence="6" id="KW-0479">Metal-binding</keyword>
<feature type="non-terminal residue" evidence="13">
    <location>
        <position position="127"/>
    </location>
</feature>
<dbReference type="PANTHER" id="PTHR46905:SF5">
    <property type="entry name" value="RING-TYPE E3 UBIQUITIN TRANSFERASE"/>
    <property type="match status" value="1"/>
</dbReference>
<evidence type="ECO:0000256" key="4">
    <source>
        <dbReference type="ARBA" id="ARBA00022679"/>
    </source>
</evidence>
<evidence type="ECO:0000313" key="13">
    <source>
        <dbReference type="EMBL" id="MBA0665793.1"/>
    </source>
</evidence>
<comment type="catalytic activity">
    <reaction evidence="1">
        <text>S-ubiquitinyl-[E2 ubiquitin-conjugating enzyme]-L-cysteine + [acceptor protein]-L-lysine = [E2 ubiquitin-conjugating enzyme]-L-cysteine + N(6)-ubiquitinyl-[acceptor protein]-L-lysine.</text>
        <dbReference type="EC" id="2.3.2.27"/>
    </reaction>
</comment>
<dbReference type="Pfam" id="PF17123">
    <property type="entry name" value="zf-RING_11"/>
    <property type="match status" value="1"/>
</dbReference>
<dbReference type="InterPro" id="IPR013083">
    <property type="entry name" value="Znf_RING/FYVE/PHD"/>
</dbReference>
<evidence type="ECO:0000256" key="8">
    <source>
        <dbReference type="ARBA" id="ARBA00022833"/>
    </source>
</evidence>
<comment type="subcellular location">
    <subcellularLocation>
        <location evidence="2">Membrane</location>
        <topology evidence="2">Single-pass membrane protein</topology>
    </subcellularLocation>
</comment>
<dbReference type="PANTHER" id="PTHR46905">
    <property type="entry name" value="RING-H2 FINGER PROTEIN ATL78"/>
    <property type="match status" value="1"/>
</dbReference>
<keyword evidence="8" id="KW-0862">Zinc</keyword>
<reference evidence="13 14" key="1">
    <citation type="journal article" date="2019" name="Genome Biol. Evol.">
        <title>Insights into the evolution of the New World diploid cottons (Gossypium, subgenus Houzingenia) based on genome sequencing.</title>
        <authorList>
            <person name="Grover C.E."/>
            <person name="Arick M.A. 2nd"/>
            <person name="Thrash A."/>
            <person name="Conover J.L."/>
            <person name="Sanders W.S."/>
            <person name="Peterson D.G."/>
            <person name="Frelichowski J.E."/>
            <person name="Scheffler J.A."/>
            <person name="Scheffler B.E."/>
            <person name="Wendel J.F."/>
        </authorList>
    </citation>
    <scope>NUCLEOTIDE SEQUENCE [LARGE SCALE GENOMIC DNA]</scope>
    <source>
        <strain evidence="13">57</strain>
        <tissue evidence="13">Leaf</tissue>
    </source>
</reference>
<organism evidence="13 14">
    <name type="scientific">Gossypium klotzschianum</name>
    <dbReference type="NCBI Taxonomy" id="34286"/>
    <lineage>
        <taxon>Eukaryota</taxon>
        <taxon>Viridiplantae</taxon>
        <taxon>Streptophyta</taxon>
        <taxon>Embryophyta</taxon>
        <taxon>Tracheophyta</taxon>
        <taxon>Spermatophyta</taxon>
        <taxon>Magnoliopsida</taxon>
        <taxon>eudicotyledons</taxon>
        <taxon>Gunneridae</taxon>
        <taxon>Pentapetalae</taxon>
        <taxon>rosids</taxon>
        <taxon>malvids</taxon>
        <taxon>Malvales</taxon>
        <taxon>Malvaceae</taxon>
        <taxon>Malvoideae</taxon>
        <taxon>Gossypium</taxon>
    </lineage>
</organism>
<evidence type="ECO:0000256" key="11">
    <source>
        <dbReference type="ARBA" id="ARBA00024209"/>
    </source>
</evidence>
<dbReference type="GO" id="GO:0016567">
    <property type="term" value="P:protein ubiquitination"/>
    <property type="evidence" value="ECO:0007669"/>
    <property type="project" value="UniProtKB-UniPathway"/>
</dbReference>
<dbReference type="GO" id="GO:0061630">
    <property type="term" value="F:ubiquitin protein ligase activity"/>
    <property type="evidence" value="ECO:0007669"/>
    <property type="project" value="UniProtKB-EC"/>
</dbReference>
<accession>A0A7J8VT57</accession>
<evidence type="ECO:0000256" key="2">
    <source>
        <dbReference type="ARBA" id="ARBA00004167"/>
    </source>
</evidence>
<keyword evidence="7" id="KW-0833">Ubl conjugation pathway</keyword>
<dbReference type="SUPFAM" id="SSF57850">
    <property type="entry name" value="RING/U-box"/>
    <property type="match status" value="1"/>
</dbReference>
<evidence type="ECO:0000256" key="7">
    <source>
        <dbReference type="ARBA" id="ARBA00022786"/>
    </source>
</evidence>
<evidence type="ECO:0000256" key="10">
    <source>
        <dbReference type="ARBA" id="ARBA00023136"/>
    </source>
</evidence>
<sequence length="127" mass="13700">CGIRGSSSVAADSGVIPSAKSGIEENTLNAFPIVKYATELKLPSLDTACAICLSKFTAGEHLRILPKCNHGFHTPSRQSPCRCVKLWPAMQQDTSSSSAQHQQQHCLKCSIEAEPNAAICFDHFVPM</sequence>
<dbReference type="InterPro" id="IPR001841">
    <property type="entry name" value="Znf_RING"/>
</dbReference>
<keyword evidence="5" id="KW-0812">Transmembrane</keyword>
<keyword evidence="4" id="KW-0808">Transferase</keyword>
<dbReference type="Proteomes" id="UP000593573">
    <property type="component" value="Unassembled WGS sequence"/>
</dbReference>
<proteinExistence type="inferred from homology"/>
<evidence type="ECO:0000313" key="14">
    <source>
        <dbReference type="Proteomes" id="UP000593573"/>
    </source>
</evidence>
<evidence type="ECO:0000259" key="12">
    <source>
        <dbReference type="Pfam" id="PF17123"/>
    </source>
</evidence>
<evidence type="ECO:0000256" key="9">
    <source>
        <dbReference type="ARBA" id="ARBA00022989"/>
    </source>
</evidence>
<dbReference type="InterPro" id="IPR044602">
    <property type="entry name" value="ATL10/ATL72-79-like"/>
</dbReference>
<dbReference type="OrthoDB" id="10309945at2759"/>
<comment type="caution">
    <text evidence="13">The sequence shown here is derived from an EMBL/GenBank/DDBJ whole genome shotgun (WGS) entry which is preliminary data.</text>
</comment>
<dbReference type="AlphaFoldDB" id="A0A7J8VT57"/>
<protein>
    <recommendedName>
        <fullName evidence="3">RING-type E3 ubiquitin transferase</fullName>
        <ecNumber evidence="3">2.3.2.27</ecNumber>
    </recommendedName>
</protein>
<keyword evidence="10" id="KW-0472">Membrane</keyword>
<feature type="domain" description="RING-type" evidence="12">
    <location>
        <begin position="49"/>
        <end position="74"/>
    </location>
</feature>
<keyword evidence="14" id="KW-1185">Reference proteome</keyword>
<evidence type="ECO:0000256" key="5">
    <source>
        <dbReference type="ARBA" id="ARBA00022692"/>
    </source>
</evidence>